<dbReference type="GO" id="GO:0043022">
    <property type="term" value="F:ribosome binding"/>
    <property type="evidence" value="ECO:0007669"/>
    <property type="project" value="UniProtKB-ARBA"/>
</dbReference>
<keyword evidence="2 4" id="KW-0396">Initiation factor</keyword>
<dbReference type="InterPro" id="IPR001288">
    <property type="entry name" value="Translation_initiation_fac_3"/>
</dbReference>
<dbReference type="Proteomes" id="UP000576480">
    <property type="component" value="Unassembled WGS sequence"/>
</dbReference>
<comment type="similarity">
    <text evidence="1 4">Belongs to the IF-3 family.</text>
</comment>
<dbReference type="PANTHER" id="PTHR10938:SF0">
    <property type="entry name" value="TRANSLATION INITIATION FACTOR IF-3, MITOCHONDRIAL"/>
    <property type="match status" value="1"/>
</dbReference>
<evidence type="ECO:0000313" key="13">
    <source>
        <dbReference type="Proteomes" id="UP000569018"/>
    </source>
</evidence>
<dbReference type="EMBL" id="BLSB01000002">
    <property type="protein sequence ID" value="GFP34281.1"/>
    <property type="molecule type" value="Genomic_DNA"/>
</dbReference>
<evidence type="ECO:0000259" key="7">
    <source>
        <dbReference type="Pfam" id="PF05198"/>
    </source>
</evidence>
<accession>A0A6V8QAH4</accession>
<dbReference type="HAMAP" id="MF_00080">
    <property type="entry name" value="IF_3"/>
    <property type="match status" value="1"/>
</dbReference>
<dbReference type="Gene3D" id="3.10.20.80">
    <property type="entry name" value="Translation initiation factor 3 (IF-3), N-terminal domain"/>
    <property type="match status" value="1"/>
</dbReference>
<dbReference type="SUPFAM" id="SSF54364">
    <property type="entry name" value="Translation initiation factor IF3, N-terminal domain"/>
    <property type="match status" value="1"/>
</dbReference>
<evidence type="ECO:0000256" key="3">
    <source>
        <dbReference type="ARBA" id="ARBA00022917"/>
    </source>
</evidence>
<dbReference type="GO" id="GO:0003743">
    <property type="term" value="F:translation initiation factor activity"/>
    <property type="evidence" value="ECO:0007669"/>
    <property type="project" value="UniProtKB-UniRule"/>
</dbReference>
<comment type="subunit">
    <text evidence="4">Monomer.</text>
</comment>
<comment type="function">
    <text evidence="4">IF-3 binds to the 30S ribosomal subunit and shifts the equilibrium between 70S ribosomes and their 50S and 30S subunits in favor of the free subunits, thus enhancing the availability of 30S subunits on which protein synthesis initiation begins.</text>
</comment>
<evidence type="ECO:0000313" key="14">
    <source>
        <dbReference type="Proteomes" id="UP000576480"/>
    </source>
</evidence>
<dbReference type="NCBIfam" id="TIGR00168">
    <property type="entry name" value="infC"/>
    <property type="match status" value="1"/>
</dbReference>
<dbReference type="EMBL" id="BLSA01000008">
    <property type="protein sequence ID" value="GFP31819.1"/>
    <property type="molecule type" value="Genomic_DNA"/>
</dbReference>
<dbReference type="Proteomes" id="UP000569018">
    <property type="component" value="Unassembled WGS sequence"/>
</dbReference>
<evidence type="ECO:0000256" key="4">
    <source>
        <dbReference type="HAMAP-Rule" id="MF_00080"/>
    </source>
</evidence>
<evidence type="ECO:0000313" key="9">
    <source>
        <dbReference type="EMBL" id="GFP31819.1"/>
    </source>
</evidence>
<evidence type="ECO:0000313" key="15">
    <source>
        <dbReference type="Proteomes" id="UP000588083"/>
    </source>
</evidence>
<keyword evidence="15" id="KW-1185">Reference proteome</keyword>
<dbReference type="SUPFAM" id="SSF55200">
    <property type="entry name" value="Translation initiation factor IF3, C-terminal domain"/>
    <property type="match status" value="1"/>
</dbReference>
<dbReference type="FunFam" id="3.10.20.80:FF:000001">
    <property type="entry name" value="Translation initiation factor IF-3"/>
    <property type="match status" value="1"/>
</dbReference>
<evidence type="ECO:0000313" key="12">
    <source>
        <dbReference type="Proteomes" id="UP000568877"/>
    </source>
</evidence>
<dbReference type="EMBL" id="BLRZ01000049">
    <property type="protein sequence ID" value="GFP30218.1"/>
    <property type="molecule type" value="Genomic_DNA"/>
</dbReference>
<dbReference type="InterPro" id="IPR019814">
    <property type="entry name" value="Translation_initiation_fac_3_N"/>
</dbReference>
<keyword evidence="4" id="KW-0963">Cytoplasm</keyword>
<dbReference type="Pfam" id="PF05198">
    <property type="entry name" value="IF3_N"/>
    <property type="match status" value="1"/>
</dbReference>
<comment type="caution">
    <text evidence="9">The sequence shown here is derived from an EMBL/GenBank/DDBJ whole genome shotgun (WGS) entry which is preliminary data.</text>
</comment>
<sequence>MKRVFSALFVCPLLVEVNLIGNTPRINERIKAAKVRLIDPDGRQVGIVSLQEALDRSIHMDLDLVEVSPNSDPPVCRIMDYAKYKYEQEQREKEARKKQSQIVIKEIKIRPKIDTHDLEFKKRHMERFLKDGARVKVTVMFKGRELAHPDLGKRLLNRIAADLEGLAEPESEPKLDGRNMLMVLIPGSKR</sequence>
<evidence type="ECO:0000259" key="6">
    <source>
        <dbReference type="Pfam" id="PF00707"/>
    </source>
</evidence>
<dbReference type="Pfam" id="PF00707">
    <property type="entry name" value="IF3_C"/>
    <property type="match status" value="1"/>
</dbReference>
<comment type="subcellular location">
    <subcellularLocation>
        <location evidence="4">Cytoplasm</location>
    </subcellularLocation>
</comment>
<protein>
    <recommendedName>
        <fullName evidence="4 5">Translation initiation factor IF-3</fullName>
    </recommendedName>
</protein>
<feature type="domain" description="Translation initiation factor 3 C-terminal" evidence="6">
    <location>
        <begin position="102"/>
        <end position="186"/>
    </location>
</feature>
<dbReference type="Gene3D" id="3.30.110.10">
    <property type="entry name" value="Translation initiation factor 3 (IF-3), C-terminal domain"/>
    <property type="match status" value="1"/>
</dbReference>
<dbReference type="InterPro" id="IPR036787">
    <property type="entry name" value="T_IF-3_N_sf"/>
</dbReference>
<evidence type="ECO:0000313" key="8">
    <source>
        <dbReference type="EMBL" id="GFP30218.1"/>
    </source>
</evidence>
<keyword evidence="3 4" id="KW-0648">Protein biosynthesis</keyword>
<proteinExistence type="inferred from homology"/>
<dbReference type="RefSeq" id="WP_176229088.1">
    <property type="nucleotide sequence ID" value="NZ_BLRZ01000049.1"/>
</dbReference>
<dbReference type="GO" id="GO:0005829">
    <property type="term" value="C:cytosol"/>
    <property type="evidence" value="ECO:0007669"/>
    <property type="project" value="TreeGrafter"/>
</dbReference>
<dbReference type="GO" id="GO:0032790">
    <property type="term" value="P:ribosome disassembly"/>
    <property type="evidence" value="ECO:0007669"/>
    <property type="project" value="TreeGrafter"/>
</dbReference>
<dbReference type="AlphaFoldDB" id="A0A6V8QAH4"/>
<evidence type="ECO:0000313" key="11">
    <source>
        <dbReference type="EMBL" id="GFP39993.1"/>
    </source>
</evidence>
<dbReference type="InterPro" id="IPR036788">
    <property type="entry name" value="T_IF-3_C_sf"/>
</dbReference>
<evidence type="ECO:0000313" key="10">
    <source>
        <dbReference type="EMBL" id="GFP34281.1"/>
    </source>
</evidence>
<name>A0A6V8QAH4_9ACTN</name>
<evidence type="ECO:0000256" key="5">
    <source>
        <dbReference type="NCBIfam" id="TIGR00168"/>
    </source>
</evidence>
<organism evidence="9 12">
    <name type="scientific">Candidatus Hakubella thermalkaliphila</name>
    <dbReference type="NCBI Taxonomy" id="2754717"/>
    <lineage>
        <taxon>Bacteria</taxon>
        <taxon>Bacillati</taxon>
        <taxon>Actinomycetota</taxon>
        <taxon>Actinomycetota incertae sedis</taxon>
        <taxon>Candidatus Hakubellales</taxon>
        <taxon>Candidatus Hakubellaceae</taxon>
        <taxon>Candidatus Hakubella</taxon>
    </lineage>
</organism>
<evidence type="ECO:0000256" key="2">
    <source>
        <dbReference type="ARBA" id="ARBA00022540"/>
    </source>
</evidence>
<feature type="domain" description="Translation initiation factor 3 N-terminal" evidence="7">
    <location>
        <begin position="26"/>
        <end position="95"/>
    </location>
</feature>
<dbReference type="FunFam" id="3.30.110.10:FF:000001">
    <property type="entry name" value="Translation initiation factor IF-3"/>
    <property type="match status" value="1"/>
</dbReference>
<gene>
    <name evidence="4" type="primary">infC</name>
    <name evidence="8" type="ORF">HKBW3S34_01139</name>
    <name evidence="9" type="ORF">HKBW3S42_00125</name>
    <name evidence="10" type="ORF">HKBW3S43_00073</name>
    <name evidence="11" type="ORF">HKBW3S47_01690</name>
</gene>
<dbReference type="GO" id="GO:0016020">
    <property type="term" value="C:membrane"/>
    <property type="evidence" value="ECO:0007669"/>
    <property type="project" value="TreeGrafter"/>
</dbReference>
<dbReference type="Proteomes" id="UP000568877">
    <property type="component" value="Unassembled WGS sequence"/>
</dbReference>
<dbReference type="EMBL" id="BLSD01000121">
    <property type="protein sequence ID" value="GFP39993.1"/>
    <property type="molecule type" value="Genomic_DNA"/>
</dbReference>
<evidence type="ECO:0000256" key="1">
    <source>
        <dbReference type="ARBA" id="ARBA00005439"/>
    </source>
</evidence>
<reference evidence="12 13" key="1">
    <citation type="journal article" date="2020" name="Front. Microbiol.">
        <title>Single-cell genomics of novel Actinobacteria with the Wood-Ljungdahl pathway discovered in a serpentinizing system.</title>
        <authorList>
            <person name="Merino N."/>
            <person name="Kawai M."/>
            <person name="Boyd E.S."/>
            <person name="Colman D.R."/>
            <person name="McGlynn S.E."/>
            <person name="Nealson K.H."/>
            <person name="Kurokawa K."/>
            <person name="Hongoh Y."/>
        </authorList>
    </citation>
    <scope>NUCLEOTIDE SEQUENCE [LARGE SCALE GENOMIC DNA]</scope>
    <source>
        <strain evidence="8 15">S34</strain>
        <strain evidence="9 12">S42</strain>
        <strain evidence="10 14">S43</strain>
        <strain evidence="11 13">S47</strain>
    </source>
</reference>
<dbReference type="InterPro" id="IPR019815">
    <property type="entry name" value="Translation_initiation_fac_3_C"/>
</dbReference>
<dbReference type="PANTHER" id="PTHR10938">
    <property type="entry name" value="TRANSLATION INITIATION FACTOR IF-3"/>
    <property type="match status" value="1"/>
</dbReference>
<dbReference type="Proteomes" id="UP000588083">
    <property type="component" value="Unassembled WGS sequence"/>
</dbReference>